<dbReference type="Gene3D" id="2.30.30.40">
    <property type="entry name" value="SH3 Domains"/>
    <property type="match status" value="1"/>
</dbReference>
<dbReference type="GO" id="GO:0016020">
    <property type="term" value="C:membrane"/>
    <property type="evidence" value="ECO:0007669"/>
    <property type="project" value="TreeGrafter"/>
</dbReference>
<evidence type="ECO:0000256" key="3">
    <source>
        <dbReference type="SAM" id="SignalP"/>
    </source>
</evidence>
<feature type="chain" id="PRO_5030054937" evidence="3">
    <location>
        <begin position="28"/>
        <end position="419"/>
    </location>
</feature>
<keyword evidence="3" id="KW-0732">Signal</keyword>
<sequence>MKKLLPFALLWAFLCSMAIGNHVSAQASMPAIQQVLKDATVYEEASTESKVNGYIKQGNFVQASAFNEEWIHIRMAQLEGYVEASTLAELTPEKAVVAKKGGLNLLSYPSPSAQKVGQLYENSMLIVYGIAPGGWSYVQYGHEFGYVATNALKKPTATKKQVNAPKGAIIHLTASPGGEVLGTLAHKTIVQQYTIVAGWAYVEADNQKGYIKASELTDLTVNNKVYNQGVPVAKGAKKRVALTFDDGPNAKVTPQILAILKKYNVKATFFMVGKNASSNAKIVEQVYKDGHEIGNHTWNHPKLTNLAKTSVKEEVDRTSNAIYAAIGQYPTVFRPPYGATNDQVRSVIPMPSILWSIDTLDWKHRNADKILTYVKASVKDGSIILMHDIHQTTANGLENVILYLQKQGYECVTVSDILQ</sequence>
<dbReference type="Proteomes" id="UP000238825">
    <property type="component" value="Chromosome"/>
</dbReference>
<feature type="signal peptide" evidence="3">
    <location>
        <begin position="1"/>
        <end position="27"/>
    </location>
</feature>
<dbReference type="PROSITE" id="PS51677">
    <property type="entry name" value="NODB"/>
    <property type="match status" value="1"/>
</dbReference>
<dbReference type="GO" id="GO:0016810">
    <property type="term" value="F:hydrolase activity, acting on carbon-nitrogen (but not peptide) bonds"/>
    <property type="evidence" value="ECO:0007669"/>
    <property type="project" value="InterPro"/>
</dbReference>
<dbReference type="InterPro" id="IPR011330">
    <property type="entry name" value="Glyco_hydro/deAcase_b/a-brl"/>
</dbReference>
<dbReference type="EMBL" id="CP019980">
    <property type="protein sequence ID" value="AVK97131.1"/>
    <property type="molecule type" value="Genomic_DNA"/>
</dbReference>
<evidence type="ECO:0000256" key="1">
    <source>
        <dbReference type="ARBA" id="ARBA00022723"/>
    </source>
</evidence>
<organism evidence="5 7">
    <name type="scientific">Lysinibacillus sphaericus</name>
    <name type="common">Bacillus sphaericus</name>
    <dbReference type="NCBI Taxonomy" id="1421"/>
    <lineage>
        <taxon>Bacteria</taxon>
        <taxon>Bacillati</taxon>
        <taxon>Bacillota</taxon>
        <taxon>Bacilli</taxon>
        <taxon>Bacillales</taxon>
        <taxon>Bacillaceae</taxon>
        <taxon>Lysinibacillus</taxon>
    </lineage>
</organism>
<accession>A0A2S0K1C2</accession>
<keyword evidence="1" id="KW-0479">Metal-binding</keyword>
<dbReference type="PANTHER" id="PTHR10587">
    <property type="entry name" value="GLYCOSYL TRANSFERASE-RELATED"/>
    <property type="match status" value="1"/>
</dbReference>
<feature type="domain" description="NodB homology" evidence="4">
    <location>
        <begin position="238"/>
        <end position="412"/>
    </location>
</feature>
<evidence type="ECO:0000313" key="6">
    <source>
        <dbReference type="EMBL" id="SUV17002.1"/>
    </source>
</evidence>
<dbReference type="SUPFAM" id="SSF88713">
    <property type="entry name" value="Glycoside hydrolase/deacetylase"/>
    <property type="match status" value="1"/>
</dbReference>
<reference evidence="6 8" key="2">
    <citation type="submission" date="2018-06" db="EMBL/GenBank/DDBJ databases">
        <authorList>
            <consortium name="Pathogen Informatics"/>
            <person name="Doyle S."/>
        </authorList>
    </citation>
    <scope>NUCLEOTIDE SEQUENCE [LARGE SCALE GENOMIC DNA]</scope>
    <source>
        <strain evidence="6 8">NCTC10338</strain>
    </source>
</reference>
<name>A0A2S0K1C2_LYSSH</name>
<dbReference type="InterPro" id="IPR010466">
    <property type="entry name" value="DUF1058"/>
</dbReference>
<dbReference type="GO" id="GO:0046872">
    <property type="term" value="F:metal ion binding"/>
    <property type="evidence" value="ECO:0007669"/>
    <property type="project" value="UniProtKB-KW"/>
</dbReference>
<dbReference type="EMBL" id="UFSZ01000001">
    <property type="protein sequence ID" value="SUV17002.1"/>
    <property type="molecule type" value="Genomic_DNA"/>
</dbReference>
<dbReference type="AlphaFoldDB" id="A0A2S0K1C2"/>
<dbReference type="RefSeq" id="WP_024361894.1">
    <property type="nucleotide sequence ID" value="NZ_BJNS01000037.1"/>
</dbReference>
<dbReference type="InterPro" id="IPR050248">
    <property type="entry name" value="Polysacc_deacetylase_ArnD"/>
</dbReference>
<dbReference type="GO" id="GO:0005975">
    <property type="term" value="P:carbohydrate metabolic process"/>
    <property type="evidence" value="ECO:0007669"/>
    <property type="project" value="InterPro"/>
</dbReference>
<dbReference type="CDD" id="cd10954">
    <property type="entry name" value="CE4_CtAXE_like"/>
    <property type="match status" value="1"/>
</dbReference>
<evidence type="ECO:0000313" key="7">
    <source>
        <dbReference type="Proteomes" id="UP000238825"/>
    </source>
</evidence>
<protein>
    <submittedName>
        <fullName evidence="6">Carbohydrate esterase family 4 protein</fullName>
    </submittedName>
    <submittedName>
        <fullName evidence="5">Deacetylase</fullName>
    </submittedName>
</protein>
<dbReference type="Gene3D" id="3.20.20.370">
    <property type="entry name" value="Glycoside hydrolase/deacetylase"/>
    <property type="match status" value="1"/>
</dbReference>
<evidence type="ECO:0000313" key="5">
    <source>
        <dbReference type="EMBL" id="AVK97131.1"/>
    </source>
</evidence>
<dbReference type="Proteomes" id="UP000255295">
    <property type="component" value="Unassembled WGS sequence"/>
</dbReference>
<reference evidence="5 7" key="1">
    <citation type="submission" date="2017-03" db="EMBL/GenBank/DDBJ databases">
        <title>The whole genome sequencing and assembly of Lysinibacillus sphaericus DSM 28T strain.</title>
        <authorList>
            <person name="Lee Y.-J."/>
            <person name="Yi H."/>
            <person name="Bahn Y.-S."/>
            <person name="Kim J.F."/>
            <person name="Lee D.-W."/>
        </authorList>
    </citation>
    <scope>NUCLEOTIDE SEQUENCE [LARGE SCALE GENOMIC DNA]</scope>
    <source>
        <strain evidence="5 7">DSM 28</strain>
    </source>
</reference>
<evidence type="ECO:0000259" key="4">
    <source>
        <dbReference type="PROSITE" id="PS51677"/>
    </source>
</evidence>
<dbReference type="PANTHER" id="PTHR10587:SF133">
    <property type="entry name" value="CHITIN DEACETYLASE 1-RELATED"/>
    <property type="match status" value="1"/>
</dbReference>
<evidence type="ECO:0000313" key="8">
    <source>
        <dbReference type="Proteomes" id="UP000255295"/>
    </source>
</evidence>
<dbReference type="GeneID" id="48277129"/>
<dbReference type="InterPro" id="IPR002509">
    <property type="entry name" value="NODB_dom"/>
</dbReference>
<gene>
    <name evidence="6" type="primary">yjeA_2</name>
    <name evidence="5" type="ORF">LS41612_13085</name>
    <name evidence="6" type="ORF">NCTC10338_02089</name>
</gene>
<proteinExistence type="predicted"/>
<dbReference type="Pfam" id="PF06347">
    <property type="entry name" value="SH3_4"/>
    <property type="match status" value="1"/>
</dbReference>
<dbReference type="Pfam" id="PF01522">
    <property type="entry name" value="Polysacc_deac_1"/>
    <property type="match status" value="1"/>
</dbReference>
<keyword evidence="2" id="KW-0378">Hydrolase</keyword>
<evidence type="ECO:0000256" key="2">
    <source>
        <dbReference type="ARBA" id="ARBA00022801"/>
    </source>
</evidence>